<dbReference type="RefSeq" id="WP_252955929.1">
    <property type="nucleotide sequence ID" value="NZ_JAFIRR010000185.1"/>
</dbReference>
<dbReference type="Proteomes" id="UP001523392">
    <property type="component" value="Unassembled WGS sequence"/>
</dbReference>
<evidence type="ECO:0008006" key="3">
    <source>
        <dbReference type="Google" id="ProtNLM"/>
    </source>
</evidence>
<accession>A0ABT1DCI9</accession>
<evidence type="ECO:0000313" key="1">
    <source>
        <dbReference type="EMBL" id="MCO6419312.1"/>
    </source>
</evidence>
<keyword evidence="2" id="KW-1185">Reference proteome</keyword>
<reference evidence="1 2" key="1">
    <citation type="submission" date="2021-12" db="EMBL/GenBank/DDBJ databases">
        <title>Siccirubricoccus leaddurans sp. nov., a high concentration Zn2+ tolerance bacterium.</title>
        <authorList>
            <person name="Cao Y."/>
        </authorList>
    </citation>
    <scope>NUCLEOTIDE SEQUENCE [LARGE SCALE GENOMIC DNA]</scope>
    <source>
        <strain evidence="1 2">KC 17139</strain>
    </source>
</reference>
<evidence type="ECO:0000313" key="2">
    <source>
        <dbReference type="Proteomes" id="UP001523392"/>
    </source>
</evidence>
<organism evidence="1 2">
    <name type="scientific">Siccirubricoccus soli</name>
    <dbReference type="NCBI Taxonomy" id="2899147"/>
    <lineage>
        <taxon>Bacteria</taxon>
        <taxon>Pseudomonadati</taxon>
        <taxon>Pseudomonadota</taxon>
        <taxon>Alphaproteobacteria</taxon>
        <taxon>Acetobacterales</taxon>
        <taxon>Roseomonadaceae</taxon>
        <taxon>Siccirubricoccus</taxon>
    </lineage>
</organism>
<sequence length="217" mass="24537">MNTTTPDKITGQVMRLCERIMPGARPVFVPVHTHPDCRPNECFLNVRAAVGFGGGRIVYGWGIWIWPGVMVEAEHHAVWELPDGTLVDITPKIHGERRILFLRDDGATFDYERFRRRDNVRLALSSNPVVQEFIDAAAAMNAFLEAHSVGREIKFDREEFRPLAERALRAQHAVYDLCLEPTDFCTCGSGRQVRKCCGIERAKRPIPRLEASGIQPV</sequence>
<comment type="caution">
    <text evidence="1">The sequence shown here is derived from an EMBL/GenBank/DDBJ whole genome shotgun (WGS) entry which is preliminary data.</text>
</comment>
<proteinExistence type="predicted"/>
<dbReference type="EMBL" id="JAFIRR010000185">
    <property type="protein sequence ID" value="MCO6419312.1"/>
    <property type="molecule type" value="Genomic_DNA"/>
</dbReference>
<protein>
    <recommendedName>
        <fullName evidence="3">SEC-C domain-containing protein</fullName>
    </recommendedName>
</protein>
<name>A0ABT1DCI9_9PROT</name>
<gene>
    <name evidence="1" type="ORF">JYK14_24580</name>
</gene>